<gene>
    <name evidence="3" type="ORF">SBF1_1670001</name>
</gene>
<feature type="compositionally biased region" description="Basic and acidic residues" evidence="1">
    <location>
        <begin position="39"/>
        <end position="50"/>
    </location>
</feature>
<sequence>MKFKEMTIEMMKFILLYLFIMAIILIFNYGAHSGERMENELQEREIDSSPKKKSLRRSNEHIYSGRITHGTI</sequence>
<proteinExistence type="predicted"/>
<protein>
    <submittedName>
        <fullName evidence="3">Uncharacterized protein</fullName>
    </submittedName>
</protein>
<dbReference type="Proteomes" id="UP000238916">
    <property type="component" value="Unassembled WGS sequence"/>
</dbReference>
<evidence type="ECO:0000313" key="4">
    <source>
        <dbReference type="Proteomes" id="UP000238916"/>
    </source>
</evidence>
<organism evidence="3 4">
    <name type="scientific">Candidatus Desulfosporosinus infrequens</name>
    <dbReference type="NCBI Taxonomy" id="2043169"/>
    <lineage>
        <taxon>Bacteria</taxon>
        <taxon>Bacillati</taxon>
        <taxon>Bacillota</taxon>
        <taxon>Clostridia</taxon>
        <taxon>Eubacteriales</taxon>
        <taxon>Desulfitobacteriaceae</taxon>
        <taxon>Desulfosporosinus</taxon>
    </lineage>
</organism>
<feature type="region of interest" description="Disordered" evidence="1">
    <location>
        <begin position="39"/>
        <end position="72"/>
    </location>
</feature>
<evidence type="ECO:0000256" key="2">
    <source>
        <dbReference type="SAM" id="Phobius"/>
    </source>
</evidence>
<feature type="transmembrane region" description="Helical" evidence="2">
    <location>
        <begin position="12"/>
        <end position="31"/>
    </location>
</feature>
<keyword evidence="2" id="KW-0812">Transmembrane</keyword>
<dbReference type="EMBL" id="OMOF01000076">
    <property type="protein sequence ID" value="SPF36769.1"/>
    <property type="molecule type" value="Genomic_DNA"/>
</dbReference>
<keyword evidence="2" id="KW-0472">Membrane</keyword>
<accession>A0A2U3KAU4</accession>
<evidence type="ECO:0000256" key="1">
    <source>
        <dbReference type="SAM" id="MobiDB-lite"/>
    </source>
</evidence>
<dbReference type="AlphaFoldDB" id="A0A2U3KAU4"/>
<reference evidence="4" key="1">
    <citation type="submission" date="2018-02" db="EMBL/GenBank/DDBJ databases">
        <authorList>
            <person name="Hausmann B."/>
        </authorList>
    </citation>
    <scope>NUCLEOTIDE SEQUENCE [LARGE SCALE GENOMIC DNA]</scope>
    <source>
        <strain evidence="4">Peat soil MAG SbF1</strain>
    </source>
</reference>
<keyword evidence="2" id="KW-1133">Transmembrane helix</keyword>
<evidence type="ECO:0000313" key="3">
    <source>
        <dbReference type="EMBL" id="SPF36769.1"/>
    </source>
</evidence>
<name>A0A2U3KAU4_9FIRM</name>